<evidence type="ECO:0000256" key="1">
    <source>
        <dbReference type="ARBA" id="ARBA00004141"/>
    </source>
</evidence>
<evidence type="ECO:0000313" key="9">
    <source>
        <dbReference type="Proteomes" id="UP001295423"/>
    </source>
</evidence>
<name>A0AAD2CJW1_9STRA</name>
<keyword evidence="2 7" id="KW-0812">Transmembrane</keyword>
<dbReference type="Proteomes" id="UP001295423">
    <property type="component" value="Unassembled WGS sequence"/>
</dbReference>
<feature type="transmembrane region" description="Helical" evidence="7">
    <location>
        <begin position="477"/>
        <end position="496"/>
    </location>
</feature>
<keyword evidence="5" id="KW-0175">Coiled coil</keyword>
<feature type="transmembrane region" description="Helical" evidence="7">
    <location>
        <begin position="52"/>
        <end position="74"/>
    </location>
</feature>
<dbReference type="Pfam" id="PF03619">
    <property type="entry name" value="Solute_trans_a"/>
    <property type="match status" value="2"/>
</dbReference>
<evidence type="ECO:0000313" key="8">
    <source>
        <dbReference type="EMBL" id="CAJ1936375.1"/>
    </source>
</evidence>
<evidence type="ECO:0000256" key="4">
    <source>
        <dbReference type="ARBA" id="ARBA00023136"/>
    </source>
</evidence>
<dbReference type="PANTHER" id="PTHR23423">
    <property type="entry name" value="ORGANIC SOLUTE TRANSPORTER-RELATED"/>
    <property type="match status" value="1"/>
</dbReference>
<feature type="region of interest" description="Disordered" evidence="6">
    <location>
        <begin position="527"/>
        <end position="581"/>
    </location>
</feature>
<feature type="transmembrane region" description="Helical" evidence="7">
    <location>
        <begin position="396"/>
        <end position="416"/>
    </location>
</feature>
<feature type="compositionally biased region" description="Basic residues" evidence="6">
    <location>
        <begin position="530"/>
        <end position="541"/>
    </location>
</feature>
<dbReference type="InterPro" id="IPR005178">
    <property type="entry name" value="Ostalpha/TMEM184C"/>
</dbReference>
<comment type="caution">
    <text evidence="8">The sequence shown here is derived from an EMBL/GenBank/DDBJ whole genome shotgun (WGS) entry which is preliminary data.</text>
</comment>
<keyword evidence="9" id="KW-1185">Reference proteome</keyword>
<protein>
    <submittedName>
        <fullName evidence="8">Uncharacterized protein</fullName>
    </submittedName>
</protein>
<feature type="region of interest" description="Disordered" evidence="6">
    <location>
        <begin position="594"/>
        <end position="618"/>
    </location>
</feature>
<feature type="transmembrane region" description="Helical" evidence="7">
    <location>
        <begin position="436"/>
        <end position="457"/>
    </location>
</feature>
<reference evidence="8" key="1">
    <citation type="submission" date="2023-08" db="EMBL/GenBank/DDBJ databases">
        <authorList>
            <person name="Audoor S."/>
            <person name="Bilcke G."/>
        </authorList>
    </citation>
    <scope>NUCLEOTIDE SEQUENCE</scope>
</reference>
<dbReference type="EMBL" id="CAKOGP040000557">
    <property type="protein sequence ID" value="CAJ1936375.1"/>
    <property type="molecule type" value="Genomic_DNA"/>
</dbReference>
<feature type="transmembrane region" description="Helical" evidence="7">
    <location>
        <begin position="200"/>
        <end position="218"/>
    </location>
</feature>
<keyword evidence="3 7" id="KW-1133">Transmembrane helix</keyword>
<dbReference type="SMART" id="SM01417">
    <property type="entry name" value="Solute_trans_a"/>
    <property type="match status" value="1"/>
</dbReference>
<evidence type="ECO:0000256" key="2">
    <source>
        <dbReference type="ARBA" id="ARBA00022692"/>
    </source>
</evidence>
<proteinExistence type="predicted"/>
<comment type="subcellular location">
    <subcellularLocation>
        <location evidence="1">Membrane</location>
        <topology evidence="1">Multi-pass membrane protein</topology>
    </subcellularLocation>
</comment>
<dbReference type="GO" id="GO:0016020">
    <property type="term" value="C:membrane"/>
    <property type="evidence" value="ECO:0007669"/>
    <property type="project" value="UniProtKB-SubCell"/>
</dbReference>
<dbReference type="AlphaFoldDB" id="A0AAD2CJW1"/>
<feature type="coiled-coil region" evidence="5">
    <location>
        <begin position="79"/>
        <end position="106"/>
    </location>
</feature>
<evidence type="ECO:0000256" key="7">
    <source>
        <dbReference type="SAM" id="Phobius"/>
    </source>
</evidence>
<evidence type="ECO:0000256" key="3">
    <source>
        <dbReference type="ARBA" id="ARBA00022989"/>
    </source>
</evidence>
<accession>A0AAD2CJW1</accession>
<feature type="transmembrane region" description="Helical" evidence="7">
    <location>
        <begin position="131"/>
        <end position="149"/>
    </location>
</feature>
<organism evidence="8 9">
    <name type="scientific">Cylindrotheca closterium</name>
    <dbReference type="NCBI Taxonomy" id="2856"/>
    <lineage>
        <taxon>Eukaryota</taxon>
        <taxon>Sar</taxon>
        <taxon>Stramenopiles</taxon>
        <taxon>Ochrophyta</taxon>
        <taxon>Bacillariophyta</taxon>
        <taxon>Bacillariophyceae</taxon>
        <taxon>Bacillariophycidae</taxon>
        <taxon>Bacillariales</taxon>
        <taxon>Bacillariaceae</taxon>
        <taxon>Cylindrotheca</taxon>
    </lineage>
</organism>
<sequence>MNGGTTTPERPLSPSEGSTESGSHEMYIGNNSFEPYENQFSTTSRFRKACEIMWKLIQCFNMLLLYGLVMVLLFEFTKIRSLEAKLETEQNNINLLQSKIQQVKSSIPNTTMAETQIEELDQKVQAQAQNINYVLSGTFTLLTCLISMFHMSSHISKMNQPMIQRKIISLLWMSPIYSVTSFLSLLYPPLEGGMKIIKDFYESYCIYQFLSFMIFVLGRGSRDRAIEVLAKNADHLRKPSRLFSRFYDPPPDTSAEAKANAVITDCQMSAMQFVFIRPLTSIIYVAFVLQHELNGENQSGGAKQTLRNVTRLLVENATATLMPTPSPSFADDSASPSFMDDFFNSTSSPNPTFAPNSSLSFTMAPSVSPSMQSLFEEGEAEVEDGFRNAPNYFLSLSFYIALVVNFSVFLAFSGLLKFYHVVREDLQWIRPWPKFLTIKGVVFLTFWQGVLILMFVYIEENNSGESASARGRRYQNILICLEMLFFSLTHWCVFPAEEWEKDYQRSKHTAAGIGIQDFVSDVSHIVKSGRERRKRRRRGRKTNADKGGLYETPTSSKGPNVSFADEPLSSPEGESDVNNFGRRMYDFEDDFEGRERVMSDDSNYSNSARSEDYENELI</sequence>
<evidence type="ECO:0000256" key="6">
    <source>
        <dbReference type="SAM" id="MobiDB-lite"/>
    </source>
</evidence>
<evidence type="ECO:0000256" key="5">
    <source>
        <dbReference type="SAM" id="Coils"/>
    </source>
</evidence>
<keyword evidence="4 7" id="KW-0472">Membrane</keyword>
<feature type="region of interest" description="Disordered" evidence="6">
    <location>
        <begin position="1"/>
        <end position="28"/>
    </location>
</feature>
<gene>
    <name evidence="8" type="ORF">CYCCA115_LOCUS5160</name>
</gene>
<feature type="transmembrane region" description="Helical" evidence="7">
    <location>
        <begin position="170"/>
        <end position="188"/>
    </location>
</feature>